<feature type="domain" description="G-protein coupled receptors family 2 profile 1" evidence="12">
    <location>
        <begin position="6"/>
        <end position="82"/>
    </location>
</feature>
<dbReference type="InterPro" id="IPR000832">
    <property type="entry name" value="GPCR_2_secretin-like"/>
</dbReference>
<organism evidence="14 15">
    <name type="scientific">Plakobranchus ocellatus</name>
    <dbReference type="NCBI Taxonomy" id="259542"/>
    <lineage>
        <taxon>Eukaryota</taxon>
        <taxon>Metazoa</taxon>
        <taxon>Spiralia</taxon>
        <taxon>Lophotrochozoa</taxon>
        <taxon>Mollusca</taxon>
        <taxon>Gastropoda</taxon>
        <taxon>Heterobranchia</taxon>
        <taxon>Euthyneura</taxon>
        <taxon>Panpulmonata</taxon>
        <taxon>Sacoglossa</taxon>
        <taxon>Placobranchoidea</taxon>
        <taxon>Plakobranchidae</taxon>
        <taxon>Plakobranchus</taxon>
    </lineage>
</organism>
<reference evidence="14 15" key="1">
    <citation type="journal article" date="2021" name="Elife">
        <title>Chloroplast acquisition without the gene transfer in kleptoplastic sea slugs, Plakobranchus ocellatus.</title>
        <authorList>
            <person name="Maeda T."/>
            <person name="Takahashi S."/>
            <person name="Yoshida T."/>
            <person name="Shimamura S."/>
            <person name="Takaki Y."/>
            <person name="Nagai Y."/>
            <person name="Toyoda A."/>
            <person name="Suzuki Y."/>
            <person name="Arimoto A."/>
            <person name="Ishii H."/>
            <person name="Satoh N."/>
            <person name="Nishiyama T."/>
            <person name="Hasebe M."/>
            <person name="Maruyama T."/>
            <person name="Minagawa J."/>
            <person name="Obokata J."/>
            <person name="Shigenobu S."/>
        </authorList>
    </citation>
    <scope>NUCLEOTIDE SEQUENCE [LARGE SCALE GENOMIC DNA]</scope>
</reference>
<comment type="subcellular location">
    <subcellularLocation>
        <location evidence="1">Cell membrane</location>
        <topology evidence="1">Multi-pass membrane protein</topology>
    </subcellularLocation>
</comment>
<feature type="transmembrane region" description="Helical" evidence="11">
    <location>
        <begin position="250"/>
        <end position="275"/>
    </location>
</feature>
<feature type="transmembrane region" description="Helical" evidence="11">
    <location>
        <begin position="295"/>
        <end position="314"/>
    </location>
</feature>
<dbReference type="AlphaFoldDB" id="A0AAV4AIY5"/>
<evidence type="ECO:0000256" key="6">
    <source>
        <dbReference type="ARBA" id="ARBA00023040"/>
    </source>
</evidence>
<evidence type="ECO:0000256" key="5">
    <source>
        <dbReference type="ARBA" id="ARBA00022989"/>
    </source>
</evidence>
<dbReference type="SUPFAM" id="SSF111418">
    <property type="entry name" value="Hormone receptor domain"/>
    <property type="match status" value="1"/>
</dbReference>
<feature type="domain" description="G-protein coupled receptors family 2 profile 2" evidence="13">
    <location>
        <begin position="101"/>
        <end position="347"/>
    </location>
</feature>
<protein>
    <submittedName>
        <fullName evidence="14">Corticotropin-releasing factor receptor 1-like</fullName>
    </submittedName>
</protein>
<feature type="transmembrane region" description="Helical" evidence="11">
    <location>
        <begin position="326"/>
        <end position="346"/>
    </location>
</feature>
<keyword evidence="10" id="KW-0807">Transducer</keyword>
<dbReference type="Proteomes" id="UP000735302">
    <property type="component" value="Unassembled WGS sequence"/>
</dbReference>
<dbReference type="PANTHER" id="PTHR45620:SF15">
    <property type="entry name" value="DIURETIC HORMONE 44 RECEPTOR 1-RELATED"/>
    <property type="match status" value="1"/>
</dbReference>
<evidence type="ECO:0000256" key="9">
    <source>
        <dbReference type="ARBA" id="ARBA00023180"/>
    </source>
</evidence>
<sequence>METGDKCIQEANASISRIEQPDVLYCQSTWDNFLCWPETAAGDSFTQKCPDSLSSYTDTADANATKQCFSNGSWDKTDYLMCFPGAVTVNHSAGNTLEYGMKLIYIIGYSFTIAALVIALGIFAYFRSLRCLRNLIHCNLICAFLLKSIIWLILQSTAEKLNDSHETICILLVIVAHHFVQVPFYWMFVEGMYLFTIVVWAFSATKIKLWPCITFGWGVPVIPSTIWMFLKTHTFSRGCLHINHEKDNDFILHGPVIVMLLGNIFFIAAIIWVLVTKLRDSNTLVTNQSKKAAKAIVVLVPLLGVSYMFFMISPRASNNLVWTLKYVNAFLLSFQGLFVAIIYCFLNGEVQSVVLQKLRSLQDSRSLSGRPRRDSCSALATTSFCNNGVAIVPGGNTTSPLYAQRLSVTEGDSKFVSRDETTMLLAQGSGPSFSSNAGNGKTSKMPQTCDIEMEANDSTMGIAL</sequence>
<dbReference type="GO" id="GO:0008528">
    <property type="term" value="F:G protein-coupled peptide receptor activity"/>
    <property type="evidence" value="ECO:0007669"/>
    <property type="project" value="TreeGrafter"/>
</dbReference>
<evidence type="ECO:0000259" key="12">
    <source>
        <dbReference type="PROSITE" id="PS50227"/>
    </source>
</evidence>
<keyword evidence="3" id="KW-1003">Cell membrane</keyword>
<keyword evidence="5 11" id="KW-1133">Transmembrane helix</keyword>
<evidence type="ECO:0000313" key="15">
    <source>
        <dbReference type="Proteomes" id="UP000735302"/>
    </source>
</evidence>
<feature type="transmembrane region" description="Helical" evidence="11">
    <location>
        <begin position="135"/>
        <end position="154"/>
    </location>
</feature>
<evidence type="ECO:0000256" key="10">
    <source>
        <dbReference type="ARBA" id="ARBA00023224"/>
    </source>
</evidence>
<dbReference type="InterPro" id="IPR036445">
    <property type="entry name" value="GPCR_2_extracell_dom_sf"/>
</dbReference>
<dbReference type="PROSITE" id="PS50261">
    <property type="entry name" value="G_PROTEIN_RECEP_F2_4"/>
    <property type="match status" value="1"/>
</dbReference>
<feature type="transmembrane region" description="Helical" evidence="11">
    <location>
        <begin position="103"/>
        <end position="126"/>
    </location>
</feature>
<dbReference type="PROSITE" id="PS00650">
    <property type="entry name" value="G_PROTEIN_RECEP_F2_2"/>
    <property type="match status" value="1"/>
</dbReference>
<dbReference type="SMART" id="SM00008">
    <property type="entry name" value="HormR"/>
    <property type="match status" value="1"/>
</dbReference>
<dbReference type="Pfam" id="PF02793">
    <property type="entry name" value="HRM"/>
    <property type="match status" value="1"/>
</dbReference>
<keyword evidence="8 14" id="KW-0675">Receptor</keyword>
<dbReference type="InterPro" id="IPR017981">
    <property type="entry name" value="GPCR_2-like_7TM"/>
</dbReference>
<dbReference type="PROSITE" id="PS00649">
    <property type="entry name" value="G_PROTEIN_RECEP_F2_1"/>
    <property type="match status" value="1"/>
</dbReference>
<evidence type="ECO:0000259" key="13">
    <source>
        <dbReference type="PROSITE" id="PS50261"/>
    </source>
</evidence>
<dbReference type="Pfam" id="PF00002">
    <property type="entry name" value="7tm_2"/>
    <property type="match status" value="1"/>
</dbReference>
<name>A0AAV4AIY5_9GAST</name>
<dbReference type="SUPFAM" id="SSF81321">
    <property type="entry name" value="Family A G protein-coupled receptor-like"/>
    <property type="match status" value="1"/>
</dbReference>
<evidence type="ECO:0000256" key="8">
    <source>
        <dbReference type="ARBA" id="ARBA00023170"/>
    </source>
</evidence>
<proteinExistence type="inferred from homology"/>
<comment type="similarity">
    <text evidence="2">Belongs to the G-protein coupled receptor 2 family.</text>
</comment>
<dbReference type="Gene3D" id="4.10.1240.10">
    <property type="entry name" value="GPCR, family 2, extracellular hormone receptor domain"/>
    <property type="match status" value="1"/>
</dbReference>
<dbReference type="PRINTS" id="PR00249">
    <property type="entry name" value="GPCRSECRETIN"/>
</dbReference>
<keyword evidence="4 11" id="KW-0812">Transmembrane</keyword>
<evidence type="ECO:0000256" key="11">
    <source>
        <dbReference type="SAM" id="Phobius"/>
    </source>
</evidence>
<evidence type="ECO:0000256" key="2">
    <source>
        <dbReference type="ARBA" id="ARBA00005314"/>
    </source>
</evidence>
<dbReference type="PANTHER" id="PTHR45620">
    <property type="entry name" value="PDF RECEPTOR-LIKE PROTEIN-RELATED"/>
    <property type="match status" value="1"/>
</dbReference>
<dbReference type="GO" id="GO:0007166">
    <property type="term" value="P:cell surface receptor signaling pathway"/>
    <property type="evidence" value="ECO:0007669"/>
    <property type="project" value="InterPro"/>
</dbReference>
<evidence type="ECO:0000256" key="4">
    <source>
        <dbReference type="ARBA" id="ARBA00022692"/>
    </source>
</evidence>
<dbReference type="PROSITE" id="PS50227">
    <property type="entry name" value="G_PROTEIN_RECEP_F2_3"/>
    <property type="match status" value="1"/>
</dbReference>
<dbReference type="GO" id="GO:0007188">
    <property type="term" value="P:adenylate cyclase-modulating G protein-coupled receptor signaling pathway"/>
    <property type="evidence" value="ECO:0007669"/>
    <property type="project" value="TreeGrafter"/>
</dbReference>
<dbReference type="InterPro" id="IPR001879">
    <property type="entry name" value="GPCR_2_extracellular_dom"/>
</dbReference>
<dbReference type="Gene3D" id="1.20.1070.10">
    <property type="entry name" value="Rhodopsin 7-helix transmembrane proteins"/>
    <property type="match status" value="1"/>
</dbReference>
<evidence type="ECO:0000256" key="1">
    <source>
        <dbReference type="ARBA" id="ARBA00004651"/>
    </source>
</evidence>
<evidence type="ECO:0000256" key="7">
    <source>
        <dbReference type="ARBA" id="ARBA00023136"/>
    </source>
</evidence>
<evidence type="ECO:0000313" key="14">
    <source>
        <dbReference type="EMBL" id="GFO06586.1"/>
    </source>
</evidence>
<evidence type="ECO:0000256" key="3">
    <source>
        <dbReference type="ARBA" id="ARBA00022475"/>
    </source>
</evidence>
<feature type="transmembrane region" description="Helical" evidence="11">
    <location>
        <begin position="184"/>
        <end position="202"/>
    </location>
</feature>
<keyword evidence="15" id="KW-1185">Reference proteome</keyword>
<gene>
    <name evidence="14" type="ORF">PoB_003309100</name>
</gene>
<keyword evidence="9" id="KW-0325">Glycoprotein</keyword>
<keyword evidence="6" id="KW-0297">G-protein coupled receptor</keyword>
<keyword evidence="7 11" id="KW-0472">Membrane</keyword>
<dbReference type="GO" id="GO:0005886">
    <property type="term" value="C:plasma membrane"/>
    <property type="evidence" value="ECO:0007669"/>
    <property type="project" value="UniProtKB-SubCell"/>
</dbReference>
<comment type="caution">
    <text evidence="14">The sequence shown here is derived from an EMBL/GenBank/DDBJ whole genome shotgun (WGS) entry which is preliminary data.</text>
</comment>
<dbReference type="GO" id="GO:0017046">
    <property type="term" value="F:peptide hormone binding"/>
    <property type="evidence" value="ECO:0007669"/>
    <property type="project" value="TreeGrafter"/>
</dbReference>
<feature type="transmembrane region" description="Helical" evidence="11">
    <location>
        <begin position="209"/>
        <end position="230"/>
    </location>
</feature>
<dbReference type="InterPro" id="IPR050332">
    <property type="entry name" value="GPCR_2"/>
</dbReference>
<accession>A0AAV4AIY5</accession>
<dbReference type="InterPro" id="IPR017983">
    <property type="entry name" value="GPCR_2_secretin-like_CS"/>
</dbReference>
<dbReference type="EMBL" id="BLXT01003778">
    <property type="protein sequence ID" value="GFO06586.1"/>
    <property type="molecule type" value="Genomic_DNA"/>
</dbReference>